<keyword evidence="3" id="KW-1185">Reference proteome</keyword>
<evidence type="ECO:0000256" key="1">
    <source>
        <dbReference type="SAM" id="MobiDB-lite"/>
    </source>
</evidence>
<proteinExistence type="predicted"/>
<name>A0A2P6N895_9EUKA</name>
<reference evidence="2 3" key="1">
    <citation type="journal article" date="2018" name="Genome Biol. Evol.">
        <title>Multiple Roots of Fruiting Body Formation in Amoebozoa.</title>
        <authorList>
            <person name="Hillmann F."/>
            <person name="Forbes G."/>
            <person name="Novohradska S."/>
            <person name="Ferling I."/>
            <person name="Riege K."/>
            <person name="Groth M."/>
            <person name="Westermann M."/>
            <person name="Marz M."/>
            <person name="Spaller T."/>
            <person name="Winckler T."/>
            <person name="Schaap P."/>
            <person name="Glockner G."/>
        </authorList>
    </citation>
    <scope>NUCLEOTIDE SEQUENCE [LARGE SCALE GENOMIC DNA]</scope>
    <source>
        <strain evidence="2 3">Jena</strain>
    </source>
</reference>
<feature type="compositionally biased region" description="Basic and acidic residues" evidence="1">
    <location>
        <begin position="62"/>
        <end position="77"/>
    </location>
</feature>
<feature type="region of interest" description="Disordered" evidence="1">
    <location>
        <begin position="1"/>
        <end position="77"/>
    </location>
</feature>
<dbReference type="AlphaFoldDB" id="A0A2P6N895"/>
<protein>
    <submittedName>
        <fullName evidence="2">Uncharacterized protein</fullName>
    </submittedName>
</protein>
<sequence length="77" mass="9067">MEKENGRTPAVSIIRSRTPELLTEERTVEHQHGKRSRTPDIFLKRKEKNGRTPVVYPPPFTETKKDDRERDSSHKLQ</sequence>
<dbReference type="EMBL" id="MDYQ01000159">
    <property type="protein sequence ID" value="PRP80169.1"/>
    <property type="molecule type" value="Genomic_DNA"/>
</dbReference>
<organism evidence="2 3">
    <name type="scientific">Planoprotostelium fungivorum</name>
    <dbReference type="NCBI Taxonomy" id="1890364"/>
    <lineage>
        <taxon>Eukaryota</taxon>
        <taxon>Amoebozoa</taxon>
        <taxon>Evosea</taxon>
        <taxon>Variosea</taxon>
        <taxon>Cavosteliida</taxon>
        <taxon>Cavosteliaceae</taxon>
        <taxon>Planoprotostelium</taxon>
    </lineage>
</organism>
<gene>
    <name evidence="2" type="ORF">PROFUN_12127</name>
</gene>
<accession>A0A2P6N895</accession>
<evidence type="ECO:0000313" key="2">
    <source>
        <dbReference type="EMBL" id="PRP80169.1"/>
    </source>
</evidence>
<dbReference type="InParanoid" id="A0A2P6N895"/>
<dbReference type="Proteomes" id="UP000241769">
    <property type="component" value="Unassembled WGS sequence"/>
</dbReference>
<comment type="caution">
    <text evidence="2">The sequence shown here is derived from an EMBL/GenBank/DDBJ whole genome shotgun (WGS) entry which is preliminary data.</text>
</comment>
<evidence type="ECO:0000313" key="3">
    <source>
        <dbReference type="Proteomes" id="UP000241769"/>
    </source>
</evidence>